<proteinExistence type="predicted"/>
<dbReference type="Proteomes" id="UP000541610">
    <property type="component" value="Unassembled WGS sequence"/>
</dbReference>
<reference evidence="1 2" key="1">
    <citation type="submission" date="2020-04" db="EMBL/GenBank/DDBJ databases">
        <title>Perkinsus olseni comparative genomics.</title>
        <authorList>
            <person name="Bogema D.R."/>
        </authorList>
    </citation>
    <scope>NUCLEOTIDE SEQUENCE [LARGE SCALE GENOMIC DNA]</scope>
    <source>
        <strain evidence="1">00978-12</strain>
    </source>
</reference>
<dbReference type="AlphaFoldDB" id="A0A7J6N9R8"/>
<comment type="caution">
    <text evidence="1">The sequence shown here is derived from an EMBL/GenBank/DDBJ whole genome shotgun (WGS) entry which is preliminary data.</text>
</comment>
<gene>
    <name evidence="1" type="ORF">FOZ60_013261</name>
</gene>
<dbReference type="EMBL" id="JABANP010000595">
    <property type="protein sequence ID" value="KAF4680566.1"/>
    <property type="molecule type" value="Genomic_DNA"/>
</dbReference>
<evidence type="ECO:0000313" key="1">
    <source>
        <dbReference type="EMBL" id="KAF4680566.1"/>
    </source>
</evidence>
<organism evidence="1 2">
    <name type="scientific">Perkinsus olseni</name>
    <name type="common">Perkinsus atlanticus</name>
    <dbReference type="NCBI Taxonomy" id="32597"/>
    <lineage>
        <taxon>Eukaryota</taxon>
        <taxon>Sar</taxon>
        <taxon>Alveolata</taxon>
        <taxon>Perkinsozoa</taxon>
        <taxon>Perkinsea</taxon>
        <taxon>Perkinsida</taxon>
        <taxon>Perkinsidae</taxon>
        <taxon>Perkinsus</taxon>
    </lineage>
</organism>
<sequence length="140" mass="16355">MRLMEKLSSSPFPFLGMKVLRQFVVLQRVHAKLTRELLIPQGGARIVPTRTLLRHLQDPLLQPWYNQIQVRREELVALIYRLPYMPHPEVLTLLRAFRNALQPQCSNRPTEAPTQVKTHYVFHADIMAEFSFGQTHHPPV</sequence>
<name>A0A7J6N9R8_PEROL</name>
<protein>
    <submittedName>
        <fullName evidence="1">Uncharacterized protein</fullName>
    </submittedName>
</protein>
<accession>A0A7J6N9R8</accession>
<evidence type="ECO:0000313" key="2">
    <source>
        <dbReference type="Proteomes" id="UP000541610"/>
    </source>
</evidence>